<name>A0ACA9K4I5_9GLOM</name>
<evidence type="ECO:0000313" key="2">
    <source>
        <dbReference type="Proteomes" id="UP000789366"/>
    </source>
</evidence>
<evidence type="ECO:0000313" key="1">
    <source>
        <dbReference type="EMBL" id="CAG8452058.1"/>
    </source>
</evidence>
<accession>A0ACA9K4I5</accession>
<organism evidence="1 2">
    <name type="scientific">Cetraspora pellucida</name>
    <dbReference type="NCBI Taxonomy" id="1433469"/>
    <lineage>
        <taxon>Eukaryota</taxon>
        <taxon>Fungi</taxon>
        <taxon>Fungi incertae sedis</taxon>
        <taxon>Mucoromycota</taxon>
        <taxon>Glomeromycotina</taxon>
        <taxon>Glomeromycetes</taxon>
        <taxon>Diversisporales</taxon>
        <taxon>Gigasporaceae</taxon>
        <taxon>Cetraspora</taxon>
    </lineage>
</organism>
<proteinExistence type="predicted"/>
<keyword evidence="2" id="KW-1185">Reference proteome</keyword>
<gene>
    <name evidence="1" type="ORF">SPELUC_LOCUS847</name>
</gene>
<comment type="caution">
    <text evidence="1">The sequence shown here is derived from an EMBL/GenBank/DDBJ whole genome shotgun (WGS) entry which is preliminary data.</text>
</comment>
<dbReference type="EMBL" id="CAJVPW010000377">
    <property type="protein sequence ID" value="CAG8452058.1"/>
    <property type="molecule type" value="Genomic_DNA"/>
</dbReference>
<dbReference type="Proteomes" id="UP000789366">
    <property type="component" value="Unassembled WGS sequence"/>
</dbReference>
<reference evidence="1" key="1">
    <citation type="submission" date="2021-06" db="EMBL/GenBank/DDBJ databases">
        <authorList>
            <person name="Kallberg Y."/>
            <person name="Tangrot J."/>
            <person name="Rosling A."/>
        </authorList>
    </citation>
    <scope>NUCLEOTIDE SEQUENCE</scope>
    <source>
        <strain evidence="1">28 12/20/2015</strain>
    </source>
</reference>
<protein>
    <submittedName>
        <fullName evidence="1">7915_t:CDS:1</fullName>
    </submittedName>
</protein>
<sequence>MCHVSNSLLLDSNRITQRESKKLDKLCLILDELQFLHDVVNILAPIEKITCHISGTNYLTFSTIYLYIKILKKSFALQLNKRETKQQYFDLIYSYDSDGDNKKTTDNSLSSISDNDDTSSCESH</sequence>